<protein>
    <submittedName>
        <fullName evidence="2">Ubiquitin carboxyl-terminal hydrolase 26</fullName>
    </submittedName>
</protein>
<proteinExistence type="predicted"/>
<keyword evidence="2" id="KW-0378">Hydrolase</keyword>
<dbReference type="EMBL" id="GBRD01008453">
    <property type="protein sequence ID" value="JAG57368.1"/>
    <property type="molecule type" value="Transcribed_RNA"/>
</dbReference>
<evidence type="ECO:0000313" key="3">
    <source>
        <dbReference type="EMBL" id="JAG52927.1"/>
    </source>
</evidence>
<evidence type="ECO:0000313" key="1">
    <source>
        <dbReference type="EMBL" id="JAG00888.1"/>
    </source>
</evidence>
<gene>
    <name evidence="2" type="primary">UBP26_1</name>
    <name evidence="1" type="synonym">UBP26_0</name>
    <name evidence="1" type="ORF">CM83_41422</name>
    <name evidence="2" type="ORF">CM83_41426</name>
</gene>
<dbReference type="EMBL" id="GBRD01006103">
    <property type="protein sequence ID" value="JAG59718.1"/>
    <property type="molecule type" value="Transcribed_RNA"/>
</dbReference>
<sequence length="142" mass="15838">VAVWTSRGAVKMKLDIFLLLAWSFGLMLFLNQQLEAAKVKYGSSSVELVPVGGRSGMYIPKTSAESRNASFEKIKEMMKRLNVMYVGREPGRINEDLNLTILYPNGSEVVDPALVADMNSRRAAPVTFVLTTFEGRHNPQEE</sequence>
<reference evidence="2" key="1">
    <citation type="journal article" date="2014" name="PLoS ONE">
        <title>Transcriptome-Based Identification of ABC Transporters in the Western Tarnished Plant Bug Lygus hesperus.</title>
        <authorList>
            <person name="Hull J.J."/>
            <person name="Chaney K."/>
            <person name="Geib S.M."/>
            <person name="Fabrick J.A."/>
            <person name="Brent C.S."/>
            <person name="Walsh D."/>
            <person name="Lavine L.C."/>
        </authorList>
    </citation>
    <scope>NUCLEOTIDE SEQUENCE</scope>
</reference>
<dbReference type="EMBL" id="GBRD01012897">
    <property type="protein sequence ID" value="JAG52929.1"/>
    <property type="molecule type" value="Transcribed_RNA"/>
</dbReference>
<accession>A0A0A9W0E9</accession>
<dbReference type="AlphaFoldDB" id="A0A0A9W0E9"/>
<name>A0A0A9W0E9_LYGHE</name>
<dbReference type="EMBL" id="GBRD01006104">
    <property type="protein sequence ID" value="JAG59717.1"/>
    <property type="molecule type" value="Transcribed_RNA"/>
</dbReference>
<feature type="non-terminal residue" evidence="2">
    <location>
        <position position="1"/>
    </location>
</feature>
<dbReference type="EMBL" id="GBHO01042713">
    <property type="protein sequence ID" value="JAG00891.1"/>
    <property type="molecule type" value="Transcribed_RNA"/>
</dbReference>
<reference evidence="2" key="2">
    <citation type="submission" date="2014-07" db="EMBL/GenBank/DDBJ databases">
        <authorList>
            <person name="Hull J."/>
        </authorList>
    </citation>
    <scope>NUCLEOTIDE SEQUENCE</scope>
</reference>
<organism evidence="2">
    <name type="scientific">Lygus hesperus</name>
    <name type="common">Western plant bug</name>
    <dbReference type="NCBI Taxonomy" id="30085"/>
    <lineage>
        <taxon>Eukaryota</taxon>
        <taxon>Metazoa</taxon>
        <taxon>Ecdysozoa</taxon>
        <taxon>Arthropoda</taxon>
        <taxon>Hexapoda</taxon>
        <taxon>Insecta</taxon>
        <taxon>Pterygota</taxon>
        <taxon>Neoptera</taxon>
        <taxon>Paraneoptera</taxon>
        <taxon>Hemiptera</taxon>
        <taxon>Heteroptera</taxon>
        <taxon>Panheteroptera</taxon>
        <taxon>Cimicomorpha</taxon>
        <taxon>Miridae</taxon>
        <taxon>Mirini</taxon>
        <taxon>Lygus</taxon>
    </lineage>
</organism>
<dbReference type="EMBL" id="GBRD01012899">
    <property type="protein sequence ID" value="JAG52927.1"/>
    <property type="molecule type" value="Transcribed_RNA"/>
</dbReference>
<dbReference type="GO" id="GO:0016787">
    <property type="term" value="F:hydrolase activity"/>
    <property type="evidence" value="ECO:0007669"/>
    <property type="project" value="UniProtKB-KW"/>
</dbReference>
<evidence type="ECO:0000313" key="2">
    <source>
        <dbReference type="EMBL" id="JAG00891.1"/>
    </source>
</evidence>
<dbReference type="EMBL" id="GBHO01042716">
    <property type="protein sequence ID" value="JAG00888.1"/>
    <property type="molecule type" value="Transcribed_RNA"/>
</dbReference>
<dbReference type="EMBL" id="GBRD01012896">
    <property type="protein sequence ID" value="JAG52930.1"/>
    <property type="molecule type" value="Transcribed_RNA"/>
</dbReference>
<reference evidence="3" key="3">
    <citation type="submission" date="2014-09" db="EMBL/GenBank/DDBJ databases">
        <authorList>
            <person name="Magalhaes I.L.F."/>
            <person name="Oliveira U."/>
            <person name="Santos F.R."/>
            <person name="Vidigal T.H.D.A."/>
            <person name="Brescovit A.D."/>
            <person name="Santos A.J."/>
        </authorList>
    </citation>
    <scope>NUCLEOTIDE SEQUENCE</scope>
</reference>